<sequence length="152" mass="17461">MRIGIGQIASSKFRQSLPLFLPLPSNVSRVRRNLKLSPRYYGPYTITKRIGKVAYHLDLPPDSQIFPVFHVSCLKKTLGEQIHPSTKLLRLTLEGHLAPELEVILDRRIIKKGRRAGVEMLVKWKGAMEDDSTWVELDDLKRQFPDLKGKVF</sequence>
<dbReference type="Proteomes" id="UP001164250">
    <property type="component" value="Chromosome 12"/>
</dbReference>
<proteinExistence type="predicted"/>
<accession>A0ACC1A9W5</accession>
<reference evidence="2" key="1">
    <citation type="journal article" date="2023" name="G3 (Bethesda)">
        <title>Genome assembly and association tests identify interacting loci associated with vigor, precocity, and sex in interspecific pistachio rootstocks.</title>
        <authorList>
            <person name="Palmer W."/>
            <person name="Jacygrad E."/>
            <person name="Sagayaradj S."/>
            <person name="Cavanaugh K."/>
            <person name="Han R."/>
            <person name="Bertier L."/>
            <person name="Beede B."/>
            <person name="Kafkas S."/>
            <person name="Golino D."/>
            <person name="Preece J."/>
            <person name="Michelmore R."/>
        </authorList>
    </citation>
    <scope>NUCLEOTIDE SEQUENCE [LARGE SCALE GENOMIC DNA]</scope>
</reference>
<protein>
    <submittedName>
        <fullName evidence="1">Uncharacterized protein</fullName>
    </submittedName>
</protein>
<keyword evidence="2" id="KW-1185">Reference proteome</keyword>
<gene>
    <name evidence="1" type="ORF">Patl1_12025</name>
</gene>
<evidence type="ECO:0000313" key="1">
    <source>
        <dbReference type="EMBL" id="KAJ0082798.1"/>
    </source>
</evidence>
<comment type="caution">
    <text evidence="1">The sequence shown here is derived from an EMBL/GenBank/DDBJ whole genome shotgun (WGS) entry which is preliminary data.</text>
</comment>
<evidence type="ECO:0000313" key="2">
    <source>
        <dbReference type="Proteomes" id="UP001164250"/>
    </source>
</evidence>
<name>A0ACC1A9W5_9ROSI</name>
<dbReference type="EMBL" id="CM047908">
    <property type="protein sequence ID" value="KAJ0082798.1"/>
    <property type="molecule type" value="Genomic_DNA"/>
</dbReference>
<organism evidence="1 2">
    <name type="scientific">Pistacia atlantica</name>
    <dbReference type="NCBI Taxonomy" id="434234"/>
    <lineage>
        <taxon>Eukaryota</taxon>
        <taxon>Viridiplantae</taxon>
        <taxon>Streptophyta</taxon>
        <taxon>Embryophyta</taxon>
        <taxon>Tracheophyta</taxon>
        <taxon>Spermatophyta</taxon>
        <taxon>Magnoliopsida</taxon>
        <taxon>eudicotyledons</taxon>
        <taxon>Gunneridae</taxon>
        <taxon>Pentapetalae</taxon>
        <taxon>rosids</taxon>
        <taxon>malvids</taxon>
        <taxon>Sapindales</taxon>
        <taxon>Anacardiaceae</taxon>
        <taxon>Pistacia</taxon>
    </lineage>
</organism>